<evidence type="ECO:0000313" key="7">
    <source>
        <dbReference type="EMBL" id="RAU16716.1"/>
    </source>
</evidence>
<evidence type="ECO:0000256" key="4">
    <source>
        <dbReference type="ARBA" id="ARBA00022837"/>
    </source>
</evidence>
<comment type="subcellular location">
    <subcellularLocation>
        <location evidence="1">Membrane</location>
    </subcellularLocation>
</comment>
<keyword evidence="6" id="KW-0472">Membrane</keyword>
<sequence>IQSVTIAGIVVTLEALEASNAAPFSITTPEGNVIEVVGFTEVGDNAYQVDYTFELLNPVTHPAPGTDELAKEPISLSVTDLRGNLESSEVEVSIVDDIPAAEDVKENIGVALTEAGISAFKAGFLLEETTAVNGSVSGEVLDADEYADRLTWGTPANGSQGSSYVFEDNEDFRTSETIFTDQLIELGTFTHNNFPILSSGSVLTSTVLEVKFTLVIDGVEQEIVGRVFLEHDETPNTNPDPQAPENDDIITITNIDFVQTYEINDRIYEFRIKGFLDQDGNIVDEIKTKEQASNSFKLFAELASTSDLPVFEGQVDYFWGADGAADEDPVIWKDIDAASGVIETDLGILSINPDGSYSYEVKEEARDKLQLGEVLVDRFTYVLKDADGDLVESSLEIHLNGISNFITMQVSAPTVQEKFLPEGSAAGEGSTSASGQVVITSANPITSILIDGILLNQDQLNGLADTPLVLTTAAGNTVTLTGFEEGASGIYKLNYEFDLTSPEAHSAQGADELSKGLFDITVTSASGAEATTQLKANIIDDVPVAAETEVSLDVSLVDTKLGAFEAGFIFDPSTATGTNVDQKDSFADKLEWGTPTSGSQRSGYTFVDNEELRVETDIALDQLITLGIFTHNNFPISSGSSNFTGTDLVVKFKLRIEGSDELQEITTTITLSHNETPNTNSTPTHPDNDDIVTITNVDATQTFIVNGREYQFQVKGFIDQNGNVVEQIRTTETQSNSFELVGQLISTYALPSIEGQVDYNFGADGAAVADAVKWSGINAASGTIDGTHGSLTIQEDGSYTYIAKPDVLSTLKPNEVVQDSFTYILTDADGDQVQSVLTINLNGKIAQAGEVFRGDEGDNTILGGSGNDLIIGGQGNDILFGGEGDDVFKWELNDQGSVGAPAVDVVKDFSTGNNVLDLKDLLSGESESTINDFILAEQDGDSTVLFIKTDGGLLGNPDNADQKIVLEGVQMNGESSAEFLNDLINKGMLNIDN</sequence>
<dbReference type="InterPro" id="IPR010221">
    <property type="entry name" value="VCBS_dom"/>
</dbReference>
<evidence type="ECO:0000256" key="1">
    <source>
        <dbReference type="ARBA" id="ARBA00004370"/>
    </source>
</evidence>
<dbReference type="InterPro" id="IPR047995">
    <property type="entry name" value="Choice_anch_K"/>
</dbReference>
<dbReference type="NCBIfam" id="TIGR01965">
    <property type="entry name" value="VCBS_repeat"/>
    <property type="match status" value="2"/>
</dbReference>
<dbReference type="AlphaFoldDB" id="A0A364NI10"/>
<dbReference type="GO" id="GO:0005509">
    <property type="term" value="F:calcium ion binding"/>
    <property type="evidence" value="ECO:0007669"/>
    <property type="project" value="InterPro"/>
</dbReference>
<dbReference type="OrthoDB" id="8612583at2"/>
<organism evidence="7 8">
    <name type="scientific">Nitrincola tibetensis</name>
    <dbReference type="NCBI Taxonomy" id="2219697"/>
    <lineage>
        <taxon>Bacteria</taxon>
        <taxon>Pseudomonadati</taxon>
        <taxon>Pseudomonadota</taxon>
        <taxon>Gammaproteobacteria</taxon>
        <taxon>Oceanospirillales</taxon>
        <taxon>Oceanospirillaceae</taxon>
        <taxon>Nitrincola</taxon>
    </lineage>
</organism>
<name>A0A364NI10_9GAMM</name>
<keyword evidence="8" id="KW-1185">Reference proteome</keyword>
<dbReference type="InterPro" id="IPR018511">
    <property type="entry name" value="Hemolysin-typ_Ca-bd_CS"/>
</dbReference>
<feature type="non-terminal residue" evidence="7">
    <location>
        <position position="1"/>
    </location>
</feature>
<dbReference type="Pfam" id="PF00353">
    <property type="entry name" value="HemolysinCabind"/>
    <property type="match status" value="1"/>
</dbReference>
<dbReference type="PROSITE" id="PS00330">
    <property type="entry name" value="HEMOLYSIN_CALCIUM"/>
    <property type="match status" value="1"/>
</dbReference>
<dbReference type="InterPro" id="IPR001343">
    <property type="entry name" value="Hemolysn_Ca-bd"/>
</dbReference>
<dbReference type="PRINTS" id="PR01488">
    <property type="entry name" value="RTXTOXINA"/>
</dbReference>
<comment type="caution">
    <text evidence="7">The sequence shown here is derived from an EMBL/GenBank/DDBJ whole genome shotgun (WGS) entry which is preliminary data.</text>
</comment>
<dbReference type="InterPro" id="IPR003995">
    <property type="entry name" value="RTX_toxin_determinant-A"/>
</dbReference>
<dbReference type="GO" id="GO:0016020">
    <property type="term" value="C:membrane"/>
    <property type="evidence" value="ECO:0007669"/>
    <property type="project" value="UniProtKB-SubCell"/>
</dbReference>
<evidence type="ECO:0000256" key="2">
    <source>
        <dbReference type="ARBA" id="ARBA00022656"/>
    </source>
</evidence>
<dbReference type="InterPro" id="IPR019960">
    <property type="entry name" value="T1SS_VCA0849"/>
</dbReference>
<dbReference type="Gene3D" id="2.150.10.10">
    <property type="entry name" value="Serralysin-like metalloprotease, C-terminal"/>
    <property type="match status" value="1"/>
</dbReference>
<dbReference type="InterPro" id="IPR011049">
    <property type="entry name" value="Serralysin-like_metalloprot_C"/>
</dbReference>
<evidence type="ECO:0000256" key="5">
    <source>
        <dbReference type="ARBA" id="ARBA00023026"/>
    </source>
</evidence>
<reference evidence="7 8" key="1">
    <citation type="submission" date="2018-06" db="EMBL/GenBank/DDBJ databases">
        <title>Nitrincola tibetense sp. nov., isolated from Lake XuguoCo on Tibetan Plateau.</title>
        <authorList>
            <person name="Xing P."/>
        </authorList>
    </citation>
    <scope>NUCLEOTIDE SEQUENCE [LARGE SCALE GENOMIC DNA]</scope>
    <source>
        <strain evidence="8">xg18</strain>
    </source>
</reference>
<dbReference type="SUPFAM" id="SSF51120">
    <property type="entry name" value="beta-Roll"/>
    <property type="match status" value="1"/>
</dbReference>
<dbReference type="NCBIfam" id="TIGR03661">
    <property type="entry name" value="T1SS_VCA0849"/>
    <property type="match status" value="1"/>
</dbReference>
<dbReference type="RefSeq" id="WP_133256776.1">
    <property type="nucleotide sequence ID" value="NZ_QKRX01000017.1"/>
</dbReference>
<keyword evidence="4" id="KW-0106">Calcium</keyword>
<proteinExistence type="predicted"/>
<dbReference type="EMBL" id="QKRX01000017">
    <property type="protein sequence ID" value="RAU16716.1"/>
    <property type="molecule type" value="Genomic_DNA"/>
</dbReference>
<evidence type="ECO:0000256" key="6">
    <source>
        <dbReference type="ARBA" id="ARBA00023136"/>
    </source>
</evidence>
<evidence type="ECO:0000256" key="3">
    <source>
        <dbReference type="ARBA" id="ARBA00022737"/>
    </source>
</evidence>
<keyword evidence="2" id="KW-0800">Toxin</keyword>
<dbReference type="Proteomes" id="UP000250744">
    <property type="component" value="Unassembled WGS sequence"/>
</dbReference>
<keyword evidence="5" id="KW-0843">Virulence</keyword>
<dbReference type="PRINTS" id="PR00313">
    <property type="entry name" value="CABNDNGRPT"/>
</dbReference>
<evidence type="ECO:0000313" key="8">
    <source>
        <dbReference type="Proteomes" id="UP000250744"/>
    </source>
</evidence>
<dbReference type="NCBIfam" id="NF038131">
    <property type="entry name" value="choice_anch_K"/>
    <property type="match status" value="2"/>
</dbReference>
<keyword evidence="3" id="KW-0677">Repeat</keyword>
<accession>A0A364NI10</accession>
<dbReference type="GO" id="GO:0005576">
    <property type="term" value="C:extracellular region"/>
    <property type="evidence" value="ECO:0007669"/>
    <property type="project" value="InterPro"/>
</dbReference>
<evidence type="ECO:0008006" key="9">
    <source>
        <dbReference type="Google" id="ProtNLM"/>
    </source>
</evidence>
<dbReference type="GO" id="GO:0090729">
    <property type="term" value="F:toxin activity"/>
    <property type="evidence" value="ECO:0007669"/>
    <property type="project" value="UniProtKB-KW"/>
</dbReference>
<protein>
    <recommendedName>
        <fullName evidence="9">Type I secretion C-terminal target domain-containing protein</fullName>
    </recommendedName>
</protein>
<gene>
    <name evidence="7" type="ORF">DN062_16415</name>
</gene>